<evidence type="ECO:0000313" key="2">
    <source>
        <dbReference type="EMBL" id="PNG27249.1"/>
    </source>
</evidence>
<proteinExistence type="predicted"/>
<dbReference type="AlphaFoldDB" id="A0A2J7TKF5"/>
<feature type="region of interest" description="Disordered" evidence="1">
    <location>
        <begin position="68"/>
        <end position="112"/>
    </location>
</feature>
<accession>A0A2J7TKF5</accession>
<protein>
    <submittedName>
        <fullName evidence="2">Uncharacterized protein</fullName>
    </submittedName>
</protein>
<organism evidence="2 3">
    <name type="scientific">Methylocella silvestris</name>
    <dbReference type="NCBI Taxonomy" id="199596"/>
    <lineage>
        <taxon>Bacteria</taxon>
        <taxon>Pseudomonadati</taxon>
        <taxon>Pseudomonadota</taxon>
        <taxon>Alphaproteobacteria</taxon>
        <taxon>Hyphomicrobiales</taxon>
        <taxon>Beijerinckiaceae</taxon>
        <taxon>Methylocella</taxon>
    </lineage>
</organism>
<dbReference type="EMBL" id="PDZR01000002">
    <property type="protein sequence ID" value="PNG27249.1"/>
    <property type="molecule type" value="Genomic_DNA"/>
</dbReference>
<dbReference type="RefSeq" id="WP_102842447.1">
    <property type="nucleotide sequence ID" value="NZ_PDZR01000002.1"/>
</dbReference>
<dbReference type="Proteomes" id="UP000236286">
    <property type="component" value="Unassembled WGS sequence"/>
</dbReference>
<gene>
    <name evidence="2" type="ORF">CR492_03985</name>
</gene>
<reference evidence="2 3" key="1">
    <citation type="submission" date="2017-10" db="EMBL/GenBank/DDBJ databases">
        <title>Genome announcement of Methylocella silvestris TVC from permafrost.</title>
        <authorList>
            <person name="Wang J."/>
            <person name="Geng K."/>
            <person name="Ul-Haque F."/>
            <person name="Crombie A.T."/>
            <person name="Street L.E."/>
            <person name="Wookey P.A."/>
            <person name="Murrell J.C."/>
            <person name="Pratscher J."/>
        </authorList>
    </citation>
    <scope>NUCLEOTIDE SEQUENCE [LARGE SCALE GENOMIC DNA]</scope>
    <source>
        <strain evidence="2 3">TVC</strain>
    </source>
</reference>
<evidence type="ECO:0000256" key="1">
    <source>
        <dbReference type="SAM" id="MobiDB-lite"/>
    </source>
</evidence>
<comment type="caution">
    <text evidence="2">The sequence shown here is derived from an EMBL/GenBank/DDBJ whole genome shotgun (WGS) entry which is preliminary data.</text>
</comment>
<evidence type="ECO:0000313" key="3">
    <source>
        <dbReference type="Proteomes" id="UP000236286"/>
    </source>
</evidence>
<feature type="compositionally biased region" description="Low complexity" evidence="1">
    <location>
        <begin position="69"/>
        <end position="87"/>
    </location>
</feature>
<name>A0A2J7TKF5_METSI</name>
<dbReference type="OrthoDB" id="7584850at2"/>
<feature type="compositionally biased region" description="Pro residues" evidence="1">
    <location>
        <begin position="89"/>
        <end position="102"/>
    </location>
</feature>
<sequence>MPDAYVIQIGGRTAGIVARDGRDGSFNFFAASQMFNAMEGQRFEDPAAAEKTARYLAKHGSLPIKPHLAPVAPASAPDSALTQIIGPQPGGPDPFTPEPFTPKPWRRQARAV</sequence>